<protein>
    <submittedName>
        <fullName evidence="3">Glycosyl transferase</fullName>
    </submittedName>
</protein>
<feature type="transmembrane region" description="Helical" evidence="1">
    <location>
        <begin position="328"/>
        <end position="351"/>
    </location>
</feature>
<dbReference type="HOGENOM" id="CLU_033536_7_1_0"/>
<evidence type="ECO:0000256" key="1">
    <source>
        <dbReference type="SAM" id="Phobius"/>
    </source>
</evidence>
<keyword evidence="1" id="KW-0472">Membrane</keyword>
<feature type="transmembrane region" description="Helical" evidence="1">
    <location>
        <begin position="241"/>
        <end position="261"/>
    </location>
</feature>
<keyword evidence="1" id="KW-1133">Transmembrane helix</keyword>
<dbReference type="InterPro" id="IPR029044">
    <property type="entry name" value="Nucleotide-diphossugar_trans"/>
</dbReference>
<evidence type="ECO:0000259" key="2">
    <source>
        <dbReference type="Pfam" id="PF00535"/>
    </source>
</evidence>
<dbReference type="EMBL" id="CP003364">
    <property type="protein sequence ID" value="AGA28140.1"/>
    <property type="molecule type" value="Genomic_DNA"/>
</dbReference>
<keyword evidence="1" id="KW-0812">Transmembrane</keyword>
<dbReference type="RefSeq" id="WP_015247272.1">
    <property type="nucleotide sequence ID" value="NC_019892.1"/>
</dbReference>
<gene>
    <name evidence="3" type="ordered locus">Sinac_3912</name>
</gene>
<dbReference type="SUPFAM" id="SSF53448">
    <property type="entry name" value="Nucleotide-diphospho-sugar transferases"/>
    <property type="match status" value="1"/>
</dbReference>
<feature type="domain" description="Glycosyltransferase 2-like" evidence="2">
    <location>
        <begin position="10"/>
        <end position="174"/>
    </location>
</feature>
<organism evidence="3 4">
    <name type="scientific">Singulisphaera acidiphila (strain ATCC BAA-1392 / DSM 18658 / VKM B-2454 / MOB10)</name>
    <dbReference type="NCBI Taxonomy" id="886293"/>
    <lineage>
        <taxon>Bacteria</taxon>
        <taxon>Pseudomonadati</taxon>
        <taxon>Planctomycetota</taxon>
        <taxon>Planctomycetia</taxon>
        <taxon>Isosphaerales</taxon>
        <taxon>Isosphaeraceae</taxon>
        <taxon>Singulisphaera</taxon>
    </lineage>
</organism>
<dbReference type="PANTHER" id="PTHR48090">
    <property type="entry name" value="UNDECAPRENYL-PHOSPHATE 4-DEOXY-4-FORMAMIDO-L-ARABINOSE TRANSFERASE-RELATED"/>
    <property type="match status" value="1"/>
</dbReference>
<dbReference type="STRING" id="886293.Sinac_3912"/>
<dbReference type="PANTHER" id="PTHR48090:SF7">
    <property type="entry name" value="RFBJ PROTEIN"/>
    <property type="match status" value="1"/>
</dbReference>
<dbReference type="InterPro" id="IPR001173">
    <property type="entry name" value="Glyco_trans_2-like"/>
</dbReference>
<dbReference type="Gene3D" id="3.90.550.10">
    <property type="entry name" value="Spore Coat Polysaccharide Biosynthesis Protein SpsA, Chain A"/>
    <property type="match status" value="1"/>
</dbReference>
<keyword evidence="3" id="KW-0808">Transferase</keyword>
<accession>L0DH11</accession>
<dbReference type="AlphaFoldDB" id="L0DH11"/>
<dbReference type="Proteomes" id="UP000010798">
    <property type="component" value="Chromosome"/>
</dbReference>
<proteinExistence type="predicted"/>
<feature type="transmembrane region" description="Helical" evidence="1">
    <location>
        <begin position="273"/>
        <end position="298"/>
    </location>
</feature>
<evidence type="ECO:0000313" key="4">
    <source>
        <dbReference type="Proteomes" id="UP000010798"/>
    </source>
</evidence>
<sequence>MRADQARTLTIVLPALNEEEAIGGTLRRCLDARAEIQRVARLDAIEIIVVSDGSTDRTVEIARGFEEVQVIVFEKNRGYGAAIKEGFAQGTGSLVGFIDADGTCDPHYFGEMCRQALDEGAEVVLGSRMGADSKMPRIRRVGNVLYAILLGILCGRRVTDTASGMRVIRRSALDMLYPLPDRLHFTPSMSAKALINGLRVVEIPMRYEERIGTSKLSVLKDGVRFLRTIFEGVLCYRPERLFLMAFSACLLLGLVLAANPVEYYAHNRRIEEWMIYRFVACFMLGSAGFMLLAAAVLANRMSALGPKRRDGDSFWMSAVIHCFAWKPLLIFAGLSVLGSLVLLAPGIWMFVTSGRITLHWSRIMVGAFGLMVAFQALITLVMLQVASIWVETAKFHERESLRRANENAAAGVPQAAVALASEVR</sequence>
<dbReference type="eggNOG" id="COG0463">
    <property type="taxonomic scope" value="Bacteria"/>
</dbReference>
<reference evidence="3 4" key="1">
    <citation type="submission" date="2012-02" db="EMBL/GenBank/DDBJ databases">
        <title>Complete sequence of chromosome of Singulisphaera acidiphila DSM 18658.</title>
        <authorList>
            <consortium name="US DOE Joint Genome Institute (JGI-PGF)"/>
            <person name="Lucas S."/>
            <person name="Copeland A."/>
            <person name="Lapidus A."/>
            <person name="Glavina del Rio T."/>
            <person name="Dalin E."/>
            <person name="Tice H."/>
            <person name="Bruce D."/>
            <person name="Goodwin L."/>
            <person name="Pitluck S."/>
            <person name="Peters L."/>
            <person name="Ovchinnikova G."/>
            <person name="Chertkov O."/>
            <person name="Kyrpides N."/>
            <person name="Mavromatis K."/>
            <person name="Ivanova N."/>
            <person name="Brettin T."/>
            <person name="Detter J.C."/>
            <person name="Han C."/>
            <person name="Larimer F."/>
            <person name="Land M."/>
            <person name="Hauser L."/>
            <person name="Markowitz V."/>
            <person name="Cheng J.-F."/>
            <person name="Hugenholtz P."/>
            <person name="Woyke T."/>
            <person name="Wu D."/>
            <person name="Tindall B."/>
            <person name="Pomrenke H."/>
            <person name="Brambilla E."/>
            <person name="Klenk H.-P."/>
            <person name="Eisen J.A."/>
        </authorList>
    </citation>
    <scope>NUCLEOTIDE SEQUENCE [LARGE SCALE GENOMIC DNA]</scope>
    <source>
        <strain evidence="4">ATCC BAA-1392 / DSM 18658 / VKM B-2454 / MOB10</strain>
    </source>
</reference>
<keyword evidence="4" id="KW-1185">Reference proteome</keyword>
<dbReference type="Pfam" id="PF00535">
    <property type="entry name" value="Glycos_transf_2"/>
    <property type="match status" value="1"/>
</dbReference>
<dbReference type="KEGG" id="saci:Sinac_3912"/>
<dbReference type="CDD" id="cd04179">
    <property type="entry name" value="DPM_DPG-synthase_like"/>
    <property type="match status" value="1"/>
</dbReference>
<dbReference type="OrthoDB" id="9810303at2"/>
<feature type="transmembrane region" description="Helical" evidence="1">
    <location>
        <begin position="363"/>
        <end position="390"/>
    </location>
</feature>
<dbReference type="InterPro" id="IPR050256">
    <property type="entry name" value="Glycosyltransferase_2"/>
</dbReference>
<evidence type="ECO:0000313" key="3">
    <source>
        <dbReference type="EMBL" id="AGA28140.1"/>
    </source>
</evidence>
<name>L0DH11_SINAD</name>
<dbReference type="GO" id="GO:0016740">
    <property type="term" value="F:transferase activity"/>
    <property type="evidence" value="ECO:0007669"/>
    <property type="project" value="UniProtKB-KW"/>
</dbReference>